<dbReference type="GO" id="GO:0006508">
    <property type="term" value="P:proteolysis"/>
    <property type="evidence" value="ECO:0007669"/>
    <property type="project" value="InterPro"/>
</dbReference>
<reference evidence="3 4" key="1">
    <citation type="submission" date="2018-07" db="EMBL/GenBank/DDBJ databases">
        <title>Genome sequencing of Runella.</title>
        <authorList>
            <person name="Baek M.-G."/>
            <person name="Yi H."/>
        </authorList>
    </citation>
    <scope>NUCLEOTIDE SEQUENCE [LARGE SCALE GENOMIC DNA]</scope>
    <source>
        <strain evidence="3 4">HYN0085</strain>
    </source>
</reference>
<accession>A0A344TMK1</accession>
<dbReference type="GO" id="GO:0008235">
    <property type="term" value="F:metalloexopeptidase activity"/>
    <property type="evidence" value="ECO:0007669"/>
    <property type="project" value="InterPro"/>
</dbReference>
<dbReference type="AlphaFoldDB" id="A0A344TMK1"/>
<dbReference type="SUPFAM" id="SSF53187">
    <property type="entry name" value="Zn-dependent exopeptidases"/>
    <property type="match status" value="1"/>
</dbReference>
<dbReference type="Gene3D" id="3.50.30.30">
    <property type="match status" value="1"/>
</dbReference>
<name>A0A344TMK1_9BACT</name>
<organism evidence="3 4">
    <name type="scientific">Runella rosea</name>
    <dbReference type="NCBI Taxonomy" id="2259595"/>
    <lineage>
        <taxon>Bacteria</taxon>
        <taxon>Pseudomonadati</taxon>
        <taxon>Bacteroidota</taxon>
        <taxon>Cytophagia</taxon>
        <taxon>Cytophagales</taxon>
        <taxon>Spirosomataceae</taxon>
        <taxon>Runella</taxon>
    </lineage>
</organism>
<feature type="signal peptide" evidence="1">
    <location>
        <begin position="1"/>
        <end position="20"/>
    </location>
</feature>
<evidence type="ECO:0000256" key="1">
    <source>
        <dbReference type="SAM" id="SignalP"/>
    </source>
</evidence>
<dbReference type="PROSITE" id="PS00018">
    <property type="entry name" value="EF_HAND_1"/>
    <property type="match status" value="1"/>
</dbReference>
<sequence>MNKIQIPLLLAGFISVASYAQDVSVQYAQSITPKDLERHLRVIAHDSLEGRDTGSPGQKKAAAYVASFFKSIGLQPIVADKDGSKSYFQPYGLYQKSWGEVYLATEKEQYEFQQDFYLSGLLNVLSEEKVPVVFAGYGIESDKYDDYKSLNVTGKAVLILEGEPKSKKGNYLISGDEKPSKWSSDAMSWQRKVSLATSKGAKYVLIVSNLTGDDFAKEVTKRGVMNQRFNRLSMKPYTEKTTGNAAFTISRAMALDLLDIKAKKLAKIENTISSKGQSLAGSLPERSVRVKAERKENIVMTENVLGFLEGTDKKDEVIMITAHLDHIGISADGQINNGADDDGSGTVSILELAEAFAKAKAEGHGPRRSIVFMTVTGEEKGLWGSEYYTSNPVIPLANTVCDLNIDMIGRVDNAHKSNPNYVYLIGSDKLSSELHAISEEANKKSVNFDLDYTFNNPSDPNRFYYRSDHYNFAKNKVPVIFYFTGVHEDYHRPGDDVEKIMFDKQAKIVQLVFHTAWELSNRDERIKVDSNKP</sequence>
<dbReference type="OrthoDB" id="1521787at2"/>
<keyword evidence="1" id="KW-0732">Signal</keyword>
<dbReference type="PANTHER" id="PTHR12147">
    <property type="entry name" value="METALLOPEPTIDASE M28 FAMILY MEMBER"/>
    <property type="match status" value="1"/>
</dbReference>
<gene>
    <name evidence="3" type="ORF">DR864_20040</name>
</gene>
<dbReference type="KEGG" id="run:DR864_20040"/>
<dbReference type="PANTHER" id="PTHR12147:SF26">
    <property type="entry name" value="PEPTIDASE M28 DOMAIN-CONTAINING PROTEIN"/>
    <property type="match status" value="1"/>
</dbReference>
<dbReference type="InterPro" id="IPR018247">
    <property type="entry name" value="EF_Hand_1_Ca_BS"/>
</dbReference>
<evidence type="ECO:0000259" key="2">
    <source>
        <dbReference type="Pfam" id="PF04389"/>
    </source>
</evidence>
<dbReference type="RefSeq" id="WP_114068640.1">
    <property type="nucleotide sequence ID" value="NZ_CP030850.1"/>
</dbReference>
<dbReference type="Pfam" id="PF04389">
    <property type="entry name" value="Peptidase_M28"/>
    <property type="match status" value="1"/>
</dbReference>
<proteinExistence type="predicted"/>
<evidence type="ECO:0000313" key="4">
    <source>
        <dbReference type="Proteomes" id="UP000251993"/>
    </source>
</evidence>
<dbReference type="Proteomes" id="UP000251993">
    <property type="component" value="Chromosome"/>
</dbReference>
<dbReference type="InterPro" id="IPR046450">
    <property type="entry name" value="PA_dom_sf"/>
</dbReference>
<dbReference type="InterPro" id="IPR007484">
    <property type="entry name" value="Peptidase_M28"/>
</dbReference>
<keyword evidence="4" id="KW-1185">Reference proteome</keyword>
<feature type="domain" description="Peptidase M28" evidence="2">
    <location>
        <begin position="303"/>
        <end position="514"/>
    </location>
</feature>
<protein>
    <submittedName>
        <fullName evidence="3">Peptidase M28</fullName>
    </submittedName>
</protein>
<evidence type="ECO:0000313" key="3">
    <source>
        <dbReference type="EMBL" id="AXE19872.1"/>
    </source>
</evidence>
<dbReference type="Gene3D" id="3.40.630.10">
    <property type="entry name" value="Zn peptidases"/>
    <property type="match status" value="2"/>
</dbReference>
<feature type="chain" id="PRO_5016955325" evidence="1">
    <location>
        <begin position="21"/>
        <end position="533"/>
    </location>
</feature>
<dbReference type="SUPFAM" id="SSF52025">
    <property type="entry name" value="PA domain"/>
    <property type="match status" value="1"/>
</dbReference>
<dbReference type="InterPro" id="IPR045175">
    <property type="entry name" value="M28_fam"/>
</dbReference>
<dbReference type="EMBL" id="CP030850">
    <property type="protein sequence ID" value="AXE19872.1"/>
    <property type="molecule type" value="Genomic_DNA"/>
</dbReference>